<keyword evidence="6 10" id="KW-0133">Cell shape</keyword>
<evidence type="ECO:0000256" key="6">
    <source>
        <dbReference type="ARBA" id="ARBA00022960"/>
    </source>
</evidence>
<dbReference type="Gene3D" id="3.40.1190.10">
    <property type="entry name" value="Mur-like, catalytic domain"/>
    <property type="match status" value="1"/>
</dbReference>
<evidence type="ECO:0000256" key="5">
    <source>
        <dbReference type="ARBA" id="ARBA00022840"/>
    </source>
</evidence>
<dbReference type="EC" id="6.3.2.10" evidence="10"/>
<keyword evidence="3 10" id="KW-0132">Cell division</keyword>
<evidence type="ECO:0000256" key="1">
    <source>
        <dbReference type="ARBA" id="ARBA00022490"/>
    </source>
</evidence>
<dbReference type="Proteomes" id="UP001501742">
    <property type="component" value="Unassembled WGS sequence"/>
</dbReference>
<evidence type="ECO:0000313" key="14">
    <source>
        <dbReference type="EMBL" id="GAA1493349.1"/>
    </source>
</evidence>
<evidence type="ECO:0000256" key="2">
    <source>
        <dbReference type="ARBA" id="ARBA00022598"/>
    </source>
</evidence>
<feature type="domain" description="Mur ligase N-terminal catalytic" evidence="11">
    <location>
        <begin position="30"/>
        <end position="98"/>
    </location>
</feature>
<dbReference type="InterPro" id="IPR005863">
    <property type="entry name" value="UDP-N-AcMur_synth"/>
</dbReference>
<keyword evidence="5 10" id="KW-0067">ATP-binding</keyword>
<keyword evidence="4 10" id="KW-0547">Nucleotide-binding</keyword>
<organism evidence="14 15">
    <name type="scientific">Curtobacterium herbarum</name>
    <dbReference type="NCBI Taxonomy" id="150122"/>
    <lineage>
        <taxon>Bacteria</taxon>
        <taxon>Bacillati</taxon>
        <taxon>Actinomycetota</taxon>
        <taxon>Actinomycetes</taxon>
        <taxon>Micrococcales</taxon>
        <taxon>Microbacteriaceae</taxon>
        <taxon>Curtobacterium</taxon>
    </lineage>
</organism>
<keyword evidence="8 10" id="KW-0131">Cell cycle</keyword>
<dbReference type="SUPFAM" id="SSF53244">
    <property type="entry name" value="MurD-like peptide ligases, peptide-binding domain"/>
    <property type="match status" value="1"/>
</dbReference>
<dbReference type="Pfam" id="PF01225">
    <property type="entry name" value="Mur_ligase"/>
    <property type="match status" value="1"/>
</dbReference>
<dbReference type="HAMAP" id="MF_02019">
    <property type="entry name" value="MurF"/>
    <property type="match status" value="1"/>
</dbReference>
<gene>
    <name evidence="10" type="primary">murF</name>
    <name evidence="14" type="ORF">GCM10009627_16950</name>
</gene>
<evidence type="ECO:0000256" key="10">
    <source>
        <dbReference type="HAMAP-Rule" id="MF_02019"/>
    </source>
</evidence>
<feature type="domain" description="Mur ligase central" evidence="13">
    <location>
        <begin position="116"/>
        <end position="321"/>
    </location>
</feature>
<dbReference type="SUPFAM" id="SSF63418">
    <property type="entry name" value="MurE/MurF N-terminal domain"/>
    <property type="match status" value="1"/>
</dbReference>
<dbReference type="Pfam" id="PF02875">
    <property type="entry name" value="Mur_ligase_C"/>
    <property type="match status" value="1"/>
</dbReference>
<dbReference type="PANTHER" id="PTHR43024">
    <property type="entry name" value="UDP-N-ACETYLMURAMOYL-TRIPEPTIDE--D-ALANYL-D-ALANINE LIGASE"/>
    <property type="match status" value="1"/>
</dbReference>
<comment type="pathway">
    <text evidence="10">Cell wall biogenesis; peptidoglycan biosynthesis.</text>
</comment>
<dbReference type="GO" id="GO:0016874">
    <property type="term" value="F:ligase activity"/>
    <property type="evidence" value="ECO:0007669"/>
    <property type="project" value="UniProtKB-KW"/>
</dbReference>
<evidence type="ECO:0000256" key="4">
    <source>
        <dbReference type="ARBA" id="ARBA00022741"/>
    </source>
</evidence>
<name>A0ABN1ZCN8_9MICO</name>
<evidence type="ECO:0000313" key="15">
    <source>
        <dbReference type="Proteomes" id="UP001501742"/>
    </source>
</evidence>
<evidence type="ECO:0000259" key="12">
    <source>
        <dbReference type="Pfam" id="PF02875"/>
    </source>
</evidence>
<comment type="catalytic activity">
    <reaction evidence="10">
        <text>D-alanyl-D-alanine + UDP-N-acetyl-alpha-D-muramoyl-L-alanyl-gamma-D-glutamyl-meso-2,6-diaminopimelate + ATP = UDP-N-acetyl-alpha-D-muramoyl-L-alanyl-gamma-D-glutamyl-meso-2,6-diaminopimeloyl-D-alanyl-D-alanine + ADP + phosphate + H(+)</text>
        <dbReference type="Rhea" id="RHEA:28374"/>
        <dbReference type="ChEBI" id="CHEBI:15378"/>
        <dbReference type="ChEBI" id="CHEBI:30616"/>
        <dbReference type="ChEBI" id="CHEBI:43474"/>
        <dbReference type="ChEBI" id="CHEBI:57822"/>
        <dbReference type="ChEBI" id="CHEBI:61386"/>
        <dbReference type="ChEBI" id="CHEBI:83905"/>
        <dbReference type="ChEBI" id="CHEBI:456216"/>
        <dbReference type="EC" id="6.3.2.10"/>
    </reaction>
</comment>
<dbReference type="EMBL" id="BAAAJX010000006">
    <property type="protein sequence ID" value="GAA1493349.1"/>
    <property type="molecule type" value="Genomic_DNA"/>
</dbReference>
<dbReference type="InterPro" id="IPR013221">
    <property type="entry name" value="Mur_ligase_cen"/>
</dbReference>
<dbReference type="InterPro" id="IPR035911">
    <property type="entry name" value="MurE/MurF_N"/>
</dbReference>
<keyword evidence="2 10" id="KW-0436">Ligase</keyword>
<sequence length="488" mass="50567">MIALTLAEIAAAVDGELVRGAADTTVDGSVETDSRLVGDGSVFFALLGEETDGHHFVPSAATAGAALVITERPVDLPEDSATAQIVVADGYAALAALAHEVVARVRAGGSLRVVGITGSNGKTSTKNMLRTILSRVGETVAPEGSFNNHVGAPISMLRITANTRFLVVEMGASGIGHIAKLVRIAEPDVGVVLKVGLAHAGEFGGIEATERAKSEMVTDLPTTAVALLNVDDDRVARMRERTAARVVGFGTSAGADYRISGVTTDREGTRFTLTAPPVGDAAPAPDDATGGPSDVLETVDVRLAILGEHHAMNAAAALTVAHLWGVPLADGAEALASMTRAERWRMELLQGPDGVTVINDAYNASPDSTAAALRTLAQVVRPGERTVAVLGEMAELGEFSVEEHDTIGRLVVRLNIGQLVVVGRGAMAIHQAATLEGSWDGESVFIEDVDDAVRALQELVRPGDVVLVKSSKSAGLRFLGDRLGGVPE</sequence>
<keyword evidence="1 10" id="KW-0963">Cytoplasm</keyword>
<comment type="function">
    <text evidence="10">Involved in cell wall formation. Catalyzes the final step in the synthesis of UDP-N-acetylmuramoyl-pentapeptide, the precursor of murein.</text>
</comment>
<evidence type="ECO:0000256" key="7">
    <source>
        <dbReference type="ARBA" id="ARBA00022984"/>
    </source>
</evidence>
<dbReference type="InterPro" id="IPR036565">
    <property type="entry name" value="Mur-like_cat_sf"/>
</dbReference>
<evidence type="ECO:0000256" key="8">
    <source>
        <dbReference type="ARBA" id="ARBA00023306"/>
    </source>
</evidence>
<dbReference type="Gene3D" id="3.90.190.20">
    <property type="entry name" value="Mur ligase, C-terminal domain"/>
    <property type="match status" value="1"/>
</dbReference>
<proteinExistence type="inferred from homology"/>
<keyword evidence="15" id="KW-1185">Reference proteome</keyword>
<dbReference type="InterPro" id="IPR000713">
    <property type="entry name" value="Mur_ligase_N"/>
</dbReference>
<dbReference type="InterPro" id="IPR051046">
    <property type="entry name" value="MurCDEF_CellWall_CoF430Synth"/>
</dbReference>
<dbReference type="Gene3D" id="3.40.1390.10">
    <property type="entry name" value="MurE/MurF, N-terminal domain"/>
    <property type="match status" value="1"/>
</dbReference>
<evidence type="ECO:0000256" key="3">
    <source>
        <dbReference type="ARBA" id="ARBA00022618"/>
    </source>
</evidence>
<dbReference type="PANTHER" id="PTHR43024:SF1">
    <property type="entry name" value="UDP-N-ACETYLMURAMOYL-TRIPEPTIDE--D-ALANYL-D-ALANINE LIGASE"/>
    <property type="match status" value="1"/>
</dbReference>
<keyword evidence="9 10" id="KW-0961">Cell wall biogenesis/degradation</keyword>
<comment type="subcellular location">
    <subcellularLocation>
        <location evidence="10">Cytoplasm</location>
    </subcellularLocation>
</comment>
<protein>
    <recommendedName>
        <fullName evidence="10">UDP-N-acetylmuramoyl-tripeptide--D-alanyl-D-alanine ligase</fullName>
        <ecNumber evidence="10">6.3.2.10</ecNumber>
    </recommendedName>
    <alternativeName>
        <fullName evidence="10">D-alanyl-D-alanine-adding enzyme</fullName>
    </alternativeName>
</protein>
<comment type="caution">
    <text evidence="14">The sequence shown here is derived from an EMBL/GenBank/DDBJ whole genome shotgun (WGS) entry which is preliminary data.</text>
</comment>
<evidence type="ECO:0000256" key="9">
    <source>
        <dbReference type="ARBA" id="ARBA00023316"/>
    </source>
</evidence>
<evidence type="ECO:0000259" key="11">
    <source>
        <dbReference type="Pfam" id="PF01225"/>
    </source>
</evidence>
<accession>A0ABN1ZCN8</accession>
<dbReference type="Pfam" id="PF08245">
    <property type="entry name" value="Mur_ligase_M"/>
    <property type="match status" value="1"/>
</dbReference>
<comment type="similarity">
    <text evidence="10">Belongs to the MurCDEF family. MurF subfamily.</text>
</comment>
<evidence type="ECO:0000259" key="13">
    <source>
        <dbReference type="Pfam" id="PF08245"/>
    </source>
</evidence>
<dbReference type="InterPro" id="IPR004101">
    <property type="entry name" value="Mur_ligase_C"/>
</dbReference>
<dbReference type="SUPFAM" id="SSF53623">
    <property type="entry name" value="MurD-like peptide ligases, catalytic domain"/>
    <property type="match status" value="1"/>
</dbReference>
<keyword evidence="7 10" id="KW-0573">Peptidoglycan synthesis</keyword>
<dbReference type="RefSeq" id="WP_204608168.1">
    <property type="nucleotide sequence ID" value="NZ_BAAAJX010000006.1"/>
</dbReference>
<feature type="domain" description="Mur ligase C-terminal" evidence="12">
    <location>
        <begin position="345"/>
        <end position="471"/>
    </location>
</feature>
<reference evidence="14 15" key="1">
    <citation type="journal article" date="2019" name="Int. J. Syst. Evol. Microbiol.">
        <title>The Global Catalogue of Microorganisms (GCM) 10K type strain sequencing project: providing services to taxonomists for standard genome sequencing and annotation.</title>
        <authorList>
            <consortium name="The Broad Institute Genomics Platform"/>
            <consortium name="The Broad Institute Genome Sequencing Center for Infectious Disease"/>
            <person name="Wu L."/>
            <person name="Ma J."/>
        </authorList>
    </citation>
    <scope>NUCLEOTIDE SEQUENCE [LARGE SCALE GENOMIC DNA]</scope>
    <source>
        <strain evidence="14 15">JCM 12140</strain>
    </source>
</reference>
<feature type="binding site" evidence="10">
    <location>
        <begin position="118"/>
        <end position="124"/>
    </location>
    <ligand>
        <name>ATP</name>
        <dbReference type="ChEBI" id="CHEBI:30616"/>
    </ligand>
</feature>
<dbReference type="InterPro" id="IPR036615">
    <property type="entry name" value="Mur_ligase_C_dom_sf"/>
</dbReference>